<organism evidence="2 3">
    <name type="scientific">Luteimonas deserti</name>
    <dbReference type="NCBI Taxonomy" id="2752306"/>
    <lineage>
        <taxon>Bacteria</taxon>
        <taxon>Pseudomonadati</taxon>
        <taxon>Pseudomonadota</taxon>
        <taxon>Gammaproteobacteria</taxon>
        <taxon>Lysobacterales</taxon>
        <taxon>Lysobacteraceae</taxon>
        <taxon>Luteimonas</taxon>
    </lineage>
</organism>
<dbReference type="Gene3D" id="3.40.50.720">
    <property type="entry name" value="NAD(P)-binding Rossmann-like Domain"/>
    <property type="match status" value="1"/>
</dbReference>
<evidence type="ECO:0008006" key="4">
    <source>
        <dbReference type="Google" id="ProtNLM"/>
    </source>
</evidence>
<proteinExistence type="predicted"/>
<feature type="compositionally biased region" description="Basic residues" evidence="1">
    <location>
        <begin position="104"/>
        <end position="116"/>
    </location>
</feature>
<dbReference type="AlphaFoldDB" id="A0A7Z0QU16"/>
<dbReference type="InterPro" id="IPR036291">
    <property type="entry name" value="NAD(P)-bd_dom_sf"/>
</dbReference>
<evidence type="ECO:0000313" key="2">
    <source>
        <dbReference type="EMBL" id="NYZ63040.1"/>
    </source>
</evidence>
<name>A0A7Z0QU16_9GAMM</name>
<dbReference type="RefSeq" id="WP_180545267.1">
    <property type="nucleotide sequence ID" value="NZ_JACCJZ010000017.1"/>
</dbReference>
<evidence type="ECO:0000256" key="1">
    <source>
        <dbReference type="SAM" id="MobiDB-lite"/>
    </source>
</evidence>
<feature type="region of interest" description="Disordered" evidence="1">
    <location>
        <begin position="86"/>
        <end position="116"/>
    </location>
</feature>
<accession>A0A7Z0QU16</accession>
<dbReference type="SUPFAM" id="SSF51735">
    <property type="entry name" value="NAD(P)-binding Rossmann-fold domains"/>
    <property type="match status" value="1"/>
</dbReference>
<feature type="compositionally biased region" description="Gly residues" evidence="1">
    <location>
        <begin position="87"/>
        <end position="101"/>
    </location>
</feature>
<keyword evidence="3" id="KW-1185">Reference proteome</keyword>
<sequence>MITDTLWTAHAVPAAIHRRAHQLVHHARHGDTTIAQFDRRVNVHFKGVFFLAQALLPVIRDGGCIMNISTCPHALRLSGVCRVGNGQNRGGEAGPVHGRGTGPARHRGRYRRARRD</sequence>
<comment type="caution">
    <text evidence="2">The sequence shown here is derived from an EMBL/GenBank/DDBJ whole genome shotgun (WGS) entry which is preliminary data.</text>
</comment>
<dbReference type="Proteomes" id="UP000589896">
    <property type="component" value="Unassembled WGS sequence"/>
</dbReference>
<reference evidence="2 3" key="1">
    <citation type="submission" date="2020-07" db="EMBL/GenBank/DDBJ databases">
        <title>isolation of Luteimonas sp. SJ-16.</title>
        <authorList>
            <person name="Huang X.-X."/>
            <person name="Xu L."/>
            <person name="Sun J.-Q."/>
        </authorList>
    </citation>
    <scope>NUCLEOTIDE SEQUENCE [LARGE SCALE GENOMIC DNA]</scope>
    <source>
        <strain evidence="2 3">SJ-16</strain>
    </source>
</reference>
<gene>
    <name evidence="2" type="ORF">H0E82_09745</name>
</gene>
<protein>
    <recommendedName>
        <fullName evidence="4">SDR family NAD(P)-dependent oxidoreductase</fullName>
    </recommendedName>
</protein>
<dbReference type="EMBL" id="JACCJZ010000017">
    <property type="protein sequence ID" value="NYZ63040.1"/>
    <property type="molecule type" value="Genomic_DNA"/>
</dbReference>
<evidence type="ECO:0000313" key="3">
    <source>
        <dbReference type="Proteomes" id="UP000589896"/>
    </source>
</evidence>